<dbReference type="EMBL" id="SNRW01031334">
    <property type="protein sequence ID" value="KAA6357486.1"/>
    <property type="molecule type" value="Genomic_DNA"/>
</dbReference>
<feature type="compositionally biased region" description="Polar residues" evidence="1">
    <location>
        <begin position="11"/>
        <end position="22"/>
    </location>
</feature>
<proteinExistence type="predicted"/>
<evidence type="ECO:0000256" key="1">
    <source>
        <dbReference type="SAM" id="MobiDB-lite"/>
    </source>
</evidence>
<dbReference type="OrthoDB" id="9950135at2759"/>
<dbReference type="AlphaFoldDB" id="A0A5J4TG42"/>
<evidence type="ECO:0000313" key="2">
    <source>
        <dbReference type="EMBL" id="KAA6357486.1"/>
    </source>
</evidence>
<dbReference type="Proteomes" id="UP000324800">
    <property type="component" value="Unassembled WGS sequence"/>
</dbReference>
<accession>A0A5J4TG42</accession>
<gene>
    <name evidence="2" type="ORF">EZS28_046988</name>
</gene>
<name>A0A5J4TG42_9EUKA</name>
<feature type="region of interest" description="Disordered" evidence="1">
    <location>
        <begin position="1"/>
        <end position="22"/>
    </location>
</feature>
<reference evidence="2 3" key="1">
    <citation type="submission" date="2019-03" db="EMBL/GenBank/DDBJ databases">
        <title>Single cell metagenomics reveals metabolic interactions within the superorganism composed of flagellate Streblomastix strix and complex community of Bacteroidetes bacteria on its surface.</title>
        <authorList>
            <person name="Treitli S.C."/>
            <person name="Kolisko M."/>
            <person name="Husnik F."/>
            <person name="Keeling P."/>
            <person name="Hampl V."/>
        </authorList>
    </citation>
    <scope>NUCLEOTIDE SEQUENCE [LARGE SCALE GENOMIC DNA]</scope>
    <source>
        <strain evidence="2">ST1C</strain>
    </source>
</reference>
<sequence>MEENSECDCTEQGNTNDSLQDEWNSSIQRFVQERRLDNKFGSKISLSPPNSISITQTIPSIRSNGESLQIQGNAVLNTALLNLLRSSTSNSSNEDTERVRHKNSELRRLSAFPTLEQRKIAKINIDNNENFESIWLDSSLGEMRNRIKTTDQPLMVDLGLGRDIHKNGRPKKTGTTLLIMEIYQPNRETNPDQDKISSINNRQLNFLRVQVSEASLYQKLVDSAKRVH</sequence>
<evidence type="ECO:0000313" key="3">
    <source>
        <dbReference type="Proteomes" id="UP000324800"/>
    </source>
</evidence>
<protein>
    <submittedName>
        <fullName evidence="2">Uncharacterized protein</fullName>
    </submittedName>
</protein>
<organism evidence="2 3">
    <name type="scientific">Streblomastix strix</name>
    <dbReference type="NCBI Taxonomy" id="222440"/>
    <lineage>
        <taxon>Eukaryota</taxon>
        <taxon>Metamonada</taxon>
        <taxon>Preaxostyla</taxon>
        <taxon>Oxymonadida</taxon>
        <taxon>Streblomastigidae</taxon>
        <taxon>Streblomastix</taxon>
    </lineage>
</organism>
<comment type="caution">
    <text evidence="2">The sequence shown here is derived from an EMBL/GenBank/DDBJ whole genome shotgun (WGS) entry which is preliminary data.</text>
</comment>